<sequence>MLRKYVRKKGDKIMWKKIEEIMQEKEMSQYKLAKKMKVHGSVITELKKGRIKKPSFELACKLADALGISVDDLRDDKK</sequence>
<evidence type="ECO:0000313" key="2">
    <source>
        <dbReference type="EMBL" id="ACZ64034.1"/>
    </source>
</evidence>
<evidence type="ECO:0000313" key="3">
    <source>
        <dbReference type="Proteomes" id="UP000001263"/>
    </source>
</evidence>
<dbReference type="OrthoDB" id="29066at10239"/>
<dbReference type="RefSeq" id="YP_003347577.1">
    <property type="nucleotide sequence ID" value="NC_013648.1"/>
</dbReference>
<dbReference type="SMART" id="SM00530">
    <property type="entry name" value="HTH_XRE"/>
    <property type="match status" value="1"/>
</dbReference>
<keyword evidence="3" id="KW-1185">Reference proteome</keyword>
<dbReference type="Gene3D" id="1.10.260.40">
    <property type="entry name" value="lambda repressor-like DNA-binding domains"/>
    <property type="match status" value="1"/>
</dbReference>
<dbReference type="InterPro" id="IPR001387">
    <property type="entry name" value="Cro/C1-type_HTH"/>
</dbReference>
<dbReference type="PROSITE" id="PS50943">
    <property type="entry name" value="HTH_CROC1"/>
    <property type="match status" value="1"/>
</dbReference>
<dbReference type="CDD" id="cd00093">
    <property type="entry name" value="HTH_XRE"/>
    <property type="match status" value="1"/>
</dbReference>
<dbReference type="EMBL" id="GQ478086">
    <property type="protein sequence ID" value="ACZ64034.1"/>
    <property type="molecule type" value="Genomic_DNA"/>
</dbReference>
<organism evidence="2 3">
    <name type="scientific">Enterococcus phage phiFL3A</name>
    <dbReference type="NCBI Taxonomy" id="673837"/>
    <lineage>
        <taxon>Viruses</taxon>
        <taxon>Duplodnaviria</taxon>
        <taxon>Heunggongvirae</taxon>
        <taxon>Uroviricota</taxon>
        <taxon>Caudoviricetes</taxon>
        <taxon>Phifelvirus</taxon>
        <taxon>Phifelvirus FL3</taxon>
    </lineage>
</organism>
<protein>
    <submittedName>
        <fullName evidence="2">Transcriptional regulator</fullName>
    </submittedName>
</protein>
<name>D2IZQ7_9CAUD</name>
<proteinExistence type="predicted"/>
<dbReference type="Proteomes" id="UP000001263">
    <property type="component" value="Segment"/>
</dbReference>
<evidence type="ECO:0000259" key="1">
    <source>
        <dbReference type="PROSITE" id="PS50943"/>
    </source>
</evidence>
<dbReference type="SUPFAM" id="SSF47413">
    <property type="entry name" value="lambda repressor-like DNA-binding domains"/>
    <property type="match status" value="1"/>
</dbReference>
<feature type="domain" description="HTH cro/C1-type" evidence="1">
    <location>
        <begin position="18"/>
        <end position="73"/>
    </location>
</feature>
<dbReference type="KEGG" id="vg:8676483"/>
<dbReference type="GO" id="GO:0003677">
    <property type="term" value="F:DNA binding"/>
    <property type="evidence" value="ECO:0007669"/>
    <property type="project" value="InterPro"/>
</dbReference>
<gene>
    <name evidence="2" type="primary">gp15</name>
</gene>
<reference evidence="2 3" key="1">
    <citation type="journal article" date="2010" name="J. Bacteriol.">
        <title>Comparative genomics and transduction potential of Enterococcus faecalis temperate bacteriophages.</title>
        <authorList>
            <person name="Yasmin A."/>
            <person name="Kenny J.G."/>
            <person name="Shankar J."/>
            <person name="Darby A.C."/>
            <person name="Hall N."/>
            <person name="Edwards C."/>
            <person name="Horsburgh M.J."/>
        </authorList>
    </citation>
    <scope>NUCLEOTIDE SEQUENCE</scope>
    <source>
        <strain evidence="2">PhiFL3A</strain>
    </source>
</reference>
<accession>D2IZQ7</accession>
<dbReference type="InterPro" id="IPR010982">
    <property type="entry name" value="Lambda_DNA-bd_dom_sf"/>
</dbReference>
<dbReference type="Pfam" id="PF13443">
    <property type="entry name" value="HTH_26"/>
    <property type="match status" value="1"/>
</dbReference>
<dbReference type="GeneID" id="8676483"/>